<comment type="caution">
    <text evidence="1">The sequence shown here is derived from an EMBL/GenBank/DDBJ whole genome shotgun (WGS) entry which is preliminary data.</text>
</comment>
<evidence type="ECO:0000313" key="2">
    <source>
        <dbReference type="Proteomes" id="UP000789860"/>
    </source>
</evidence>
<feature type="non-terminal residue" evidence="1">
    <location>
        <position position="1"/>
    </location>
</feature>
<name>A0ACA9PXZ5_9GLOM</name>
<feature type="non-terminal residue" evidence="1">
    <location>
        <position position="117"/>
    </location>
</feature>
<protein>
    <submittedName>
        <fullName evidence="1">1005_t:CDS:1</fullName>
    </submittedName>
</protein>
<reference evidence="1" key="1">
    <citation type="submission" date="2021-06" db="EMBL/GenBank/DDBJ databases">
        <authorList>
            <person name="Kallberg Y."/>
            <person name="Tangrot J."/>
            <person name="Rosling A."/>
        </authorList>
    </citation>
    <scope>NUCLEOTIDE SEQUENCE</scope>
    <source>
        <strain evidence="1">AU212A</strain>
    </source>
</reference>
<proteinExistence type="predicted"/>
<keyword evidence="2" id="KW-1185">Reference proteome</keyword>
<organism evidence="1 2">
    <name type="scientific">Scutellospora calospora</name>
    <dbReference type="NCBI Taxonomy" id="85575"/>
    <lineage>
        <taxon>Eukaryota</taxon>
        <taxon>Fungi</taxon>
        <taxon>Fungi incertae sedis</taxon>
        <taxon>Mucoromycota</taxon>
        <taxon>Glomeromycotina</taxon>
        <taxon>Glomeromycetes</taxon>
        <taxon>Diversisporales</taxon>
        <taxon>Gigasporaceae</taxon>
        <taxon>Scutellospora</taxon>
    </lineage>
</organism>
<dbReference type="EMBL" id="CAJVPM010049722">
    <property type="protein sequence ID" value="CAG8725693.1"/>
    <property type="molecule type" value="Genomic_DNA"/>
</dbReference>
<dbReference type="Proteomes" id="UP000789860">
    <property type="component" value="Unassembled WGS sequence"/>
</dbReference>
<gene>
    <name evidence="1" type="ORF">SCALOS_LOCUS11420</name>
</gene>
<evidence type="ECO:0000313" key="1">
    <source>
        <dbReference type="EMBL" id="CAG8725693.1"/>
    </source>
</evidence>
<accession>A0ACA9PXZ5</accession>
<sequence>CLKLEYDQMISNKNLELLSDEATLDLSGLFISTVFTAVQKNLIHNNKVNQYFIIETIGLLDNSLQWWAAHKNILSRLAGLVCKYFTILATSVPYEHLFLQCENIMTKKRTWLTPQIF</sequence>